<feature type="domain" description="Activator of Hsp90 ATPase homologue 1/2-like C-terminal" evidence="2">
    <location>
        <begin position="25"/>
        <end position="147"/>
    </location>
</feature>
<name>A0A5E8HCD5_9LEPT</name>
<sequence>MTKGLLKSKTFPMPNEITIQTNIPADIQTVWKLYTSPEHIIHWNFADPSWHCPSASIDLKKGGAYKARMEAKDGSFGFDFEAVIEEVKEPTRLVYILGDNRNVKVDLKETNQSTEVVVCFDAENENPLEMQREGWQSILNQFKTYVELKKTPQS</sequence>
<dbReference type="AlphaFoldDB" id="A0A5E8HCD5"/>
<dbReference type="Pfam" id="PF08327">
    <property type="entry name" value="AHSA1"/>
    <property type="match status" value="1"/>
</dbReference>
<comment type="similarity">
    <text evidence="1">Belongs to the AHA1 family.</text>
</comment>
<evidence type="ECO:0000259" key="2">
    <source>
        <dbReference type="Pfam" id="PF08327"/>
    </source>
</evidence>
<dbReference type="SUPFAM" id="SSF55961">
    <property type="entry name" value="Bet v1-like"/>
    <property type="match status" value="1"/>
</dbReference>
<proteinExistence type="inferred from homology"/>
<organism evidence="3 4">
    <name type="scientific">Leptospira yanagawae serovar Saopaulo str. Sao Paulo = ATCC 700523</name>
    <dbReference type="NCBI Taxonomy" id="1249483"/>
    <lineage>
        <taxon>Bacteria</taxon>
        <taxon>Pseudomonadati</taxon>
        <taxon>Spirochaetota</taxon>
        <taxon>Spirochaetia</taxon>
        <taxon>Leptospirales</taxon>
        <taxon>Leptospiraceae</taxon>
        <taxon>Leptospira</taxon>
    </lineage>
</organism>
<dbReference type="STRING" id="1249483.LEP1GSC202_2260"/>
<dbReference type="EMBL" id="AOGX02000022">
    <property type="protein sequence ID" value="EOQ88443.1"/>
    <property type="molecule type" value="Genomic_DNA"/>
</dbReference>
<protein>
    <recommendedName>
        <fullName evidence="2">Activator of Hsp90 ATPase homologue 1/2-like C-terminal domain-containing protein</fullName>
    </recommendedName>
</protein>
<evidence type="ECO:0000313" key="4">
    <source>
        <dbReference type="Proteomes" id="UP000013996"/>
    </source>
</evidence>
<dbReference type="CDD" id="cd08897">
    <property type="entry name" value="SRPBCC_CalC_Aha1-like_4"/>
    <property type="match status" value="1"/>
</dbReference>
<gene>
    <name evidence="3" type="ORF">LEP1GSC202_2260</name>
</gene>
<reference evidence="3 4" key="1">
    <citation type="submission" date="2013-04" db="EMBL/GenBank/DDBJ databases">
        <authorList>
            <person name="Harkins D.M."/>
            <person name="Durkin A.S."/>
            <person name="Brinkac L.M."/>
            <person name="Haft D.H."/>
            <person name="Selengut J.D."/>
            <person name="Sanka R."/>
            <person name="DePew J."/>
            <person name="Purushe J."/>
            <person name="Hartskeerl R.A."/>
            <person name="Ahmed A."/>
            <person name="van der Linden H."/>
            <person name="Goris M.G.A."/>
            <person name="Vinetz J.M."/>
            <person name="Sutton G.G."/>
            <person name="Nierman W.C."/>
            <person name="Fouts D.E."/>
        </authorList>
    </citation>
    <scope>NUCLEOTIDE SEQUENCE [LARGE SCALE GENOMIC DNA]</scope>
    <source>
        <strain evidence="3 4">Sao Paulo</strain>
    </source>
</reference>
<dbReference type="InterPro" id="IPR013538">
    <property type="entry name" value="ASHA1/2-like_C"/>
</dbReference>
<dbReference type="Proteomes" id="UP000013996">
    <property type="component" value="Unassembled WGS sequence"/>
</dbReference>
<evidence type="ECO:0000313" key="3">
    <source>
        <dbReference type="EMBL" id="EOQ88443.1"/>
    </source>
</evidence>
<evidence type="ECO:0000256" key="1">
    <source>
        <dbReference type="ARBA" id="ARBA00006817"/>
    </source>
</evidence>
<dbReference type="Gene3D" id="3.30.530.20">
    <property type="match status" value="1"/>
</dbReference>
<comment type="caution">
    <text evidence="3">The sequence shown here is derived from an EMBL/GenBank/DDBJ whole genome shotgun (WGS) entry which is preliminary data.</text>
</comment>
<accession>A0A5E8HCD5</accession>
<dbReference type="InterPro" id="IPR023393">
    <property type="entry name" value="START-like_dom_sf"/>
</dbReference>